<sequence length="367" mass="37912">MALGQNSGISCRDRVRGCLLGGALGDALGAGVEFLSLDEIRRVHGPAGVRGLTAAYGVDAPITDDTQMTLFTAEGLIRASVRGRSKGICHRPTVLWRAYQRWLATQEHPGPPSDTDSDGWLAGQPLLYARRAPGNACLSGLRMPRMGTPARPANPTSKGCGAVMRSAPFGLLPTSPEAAWTLAAECAVLTHGHPSGYLAAAAFAWIINVVADGHTLVAAVESALGRLASERDGGEVAAALRTALAVAADGAPTPERVEFLGAGWVAEEALAIAVHCAAAAPADPWAALLAAVNHSGDSDSTGAICGNIVGTMLGEGALPTDRLAELEGHTLVRQIADDFVLEMSGAPEISDSWGEATPAWFDRYPGT</sequence>
<dbReference type="PANTHER" id="PTHR16222">
    <property type="entry name" value="ADP-RIBOSYLGLYCOHYDROLASE"/>
    <property type="match status" value="1"/>
</dbReference>
<evidence type="ECO:0000313" key="3">
    <source>
        <dbReference type="EMBL" id="KLL12941.1"/>
    </source>
</evidence>
<dbReference type="SUPFAM" id="SSF101478">
    <property type="entry name" value="ADP-ribosylglycohydrolase"/>
    <property type="match status" value="1"/>
</dbReference>
<dbReference type="EMBL" id="JWIO01000002">
    <property type="protein sequence ID" value="KLL12941.1"/>
    <property type="molecule type" value="Genomic_DNA"/>
</dbReference>
<dbReference type="PANTHER" id="PTHR16222:SF24">
    <property type="entry name" value="ADP-RIBOSYLHYDROLASE ARH3"/>
    <property type="match status" value="1"/>
</dbReference>
<evidence type="ECO:0000256" key="1">
    <source>
        <dbReference type="ARBA" id="ARBA00010702"/>
    </source>
</evidence>
<dbReference type="InterPro" id="IPR036705">
    <property type="entry name" value="Ribosyl_crysJ1_sf"/>
</dbReference>
<evidence type="ECO:0000313" key="4">
    <source>
        <dbReference type="Proteomes" id="UP000035425"/>
    </source>
</evidence>
<dbReference type="Proteomes" id="UP000035425">
    <property type="component" value="Unassembled WGS sequence"/>
</dbReference>
<name>A0ABR5F891_9ACTN</name>
<organism evidence="3 4">
    <name type="scientific">Protofrankia coriariae</name>
    <dbReference type="NCBI Taxonomy" id="1562887"/>
    <lineage>
        <taxon>Bacteria</taxon>
        <taxon>Bacillati</taxon>
        <taxon>Actinomycetota</taxon>
        <taxon>Actinomycetes</taxon>
        <taxon>Frankiales</taxon>
        <taxon>Frankiaceae</taxon>
        <taxon>Protofrankia</taxon>
    </lineage>
</organism>
<dbReference type="InterPro" id="IPR005502">
    <property type="entry name" value="Ribosyl_crysJ1"/>
</dbReference>
<comment type="caution">
    <text evidence="3">The sequence shown here is derived from an EMBL/GenBank/DDBJ whole genome shotgun (WGS) entry which is preliminary data.</text>
</comment>
<reference evidence="3 4" key="1">
    <citation type="submission" date="2014-12" db="EMBL/GenBank/DDBJ databases">
        <title>Frankia sp. BMG5.1 draft genome.</title>
        <authorList>
            <person name="Gtari M."/>
            <person name="Ghodhbane-Gtari F."/>
            <person name="Nouioui I."/>
            <person name="Ktari A."/>
            <person name="Hezbri K."/>
            <person name="Mimouni W."/>
            <person name="Sbissi I."/>
            <person name="Ayari A."/>
            <person name="Yamanaka T."/>
            <person name="Normand P."/>
            <person name="Tisa L.S."/>
            <person name="Boudabous A."/>
        </authorList>
    </citation>
    <scope>NUCLEOTIDE SEQUENCE [LARGE SCALE GENOMIC DNA]</scope>
    <source>
        <strain evidence="3 4">BMG5.1</strain>
    </source>
</reference>
<comment type="similarity">
    <text evidence="1">Belongs to the ADP-ribosylglycohydrolase family.</text>
</comment>
<protein>
    <submittedName>
        <fullName evidence="3">Crystallin</fullName>
    </submittedName>
</protein>
<keyword evidence="4" id="KW-1185">Reference proteome</keyword>
<dbReference type="InterPro" id="IPR050792">
    <property type="entry name" value="ADP-ribosylglycohydrolase"/>
</dbReference>
<dbReference type="Pfam" id="PF03747">
    <property type="entry name" value="ADP_ribosyl_GH"/>
    <property type="match status" value="1"/>
</dbReference>
<evidence type="ECO:0000256" key="2">
    <source>
        <dbReference type="ARBA" id="ARBA00022801"/>
    </source>
</evidence>
<gene>
    <name evidence="3" type="ORF">FrCorBMG51_02325</name>
</gene>
<keyword evidence="2" id="KW-0378">Hydrolase</keyword>
<dbReference type="Gene3D" id="1.10.4080.10">
    <property type="entry name" value="ADP-ribosylation/Crystallin J1"/>
    <property type="match status" value="1"/>
</dbReference>
<accession>A0ABR5F891</accession>
<proteinExistence type="inferred from homology"/>